<dbReference type="Gene3D" id="3.40.50.720">
    <property type="entry name" value="NAD(P)-binding Rossmann-like Domain"/>
    <property type="match status" value="1"/>
</dbReference>
<keyword evidence="4" id="KW-1185">Reference proteome</keyword>
<reference evidence="3 4" key="1">
    <citation type="submission" date="2017-05" db="EMBL/GenBank/DDBJ databases">
        <title>Complete genome sequence of Streptomyces sp. SCSIO 03032 revealed the diverse biosynthetic pathways for its bioactive secondary metabolites.</title>
        <authorList>
            <person name="Ma L."/>
            <person name="Zhu Y."/>
            <person name="Zhang W."/>
            <person name="Zhang G."/>
            <person name="Tian X."/>
            <person name="Zhang S."/>
            <person name="Zhang C."/>
        </authorList>
    </citation>
    <scope>NUCLEOTIDE SEQUENCE [LARGE SCALE GENOMIC DNA]</scope>
    <source>
        <strain evidence="3 4">SCSIO 03032</strain>
    </source>
</reference>
<organism evidence="3 4">
    <name type="scientific">Streptomyces marincola</name>
    <dbReference type="NCBI Taxonomy" id="2878388"/>
    <lineage>
        <taxon>Bacteria</taxon>
        <taxon>Bacillati</taxon>
        <taxon>Actinomycetota</taxon>
        <taxon>Actinomycetes</taxon>
        <taxon>Kitasatosporales</taxon>
        <taxon>Streptomycetaceae</taxon>
        <taxon>Streptomyces</taxon>
    </lineage>
</organism>
<dbReference type="AlphaFoldDB" id="A0A1W7D206"/>
<dbReference type="PANTHER" id="PTHR14239:SF10">
    <property type="entry name" value="REDUCTASE"/>
    <property type="match status" value="1"/>
</dbReference>
<dbReference type="KEGG" id="smao:CAG99_20820"/>
<dbReference type="EMBL" id="CP021121">
    <property type="protein sequence ID" value="ARQ70959.1"/>
    <property type="molecule type" value="Genomic_DNA"/>
</dbReference>
<evidence type="ECO:0000256" key="1">
    <source>
        <dbReference type="ARBA" id="ARBA00023002"/>
    </source>
</evidence>
<dbReference type="SUPFAM" id="SSF51735">
    <property type="entry name" value="NAD(P)-binding Rossmann-fold domains"/>
    <property type="match status" value="1"/>
</dbReference>
<dbReference type="InterPro" id="IPR051267">
    <property type="entry name" value="STEAP_metalloreductase"/>
</dbReference>
<accession>A0A1W7D206</accession>
<evidence type="ECO:0000313" key="4">
    <source>
        <dbReference type="Proteomes" id="UP000194218"/>
    </source>
</evidence>
<dbReference type="InterPro" id="IPR028939">
    <property type="entry name" value="P5C_Rdtase_cat_N"/>
</dbReference>
<dbReference type="InterPro" id="IPR036291">
    <property type="entry name" value="NAD(P)-bd_dom_sf"/>
</dbReference>
<feature type="domain" description="Pyrroline-5-carboxylate reductase catalytic N-terminal" evidence="2">
    <location>
        <begin position="2"/>
        <end position="96"/>
    </location>
</feature>
<sequence length="206" mass="21456">MRIGIIGAGGMGGAIARRAALAGATVLLADRSEERARQAAERAVPGAPGTVRAVSVSAALRPRLIVLALGWQDGLDLVESRGPALADRTLVDVSVPTGPDAVAGGVRRLADTAPAARWVKAFATADACALFSGVVDRQPVDVFVASDDDQAKVTVIELVDRSGLRALDAGGLDNARGLEEMARVGQQLRERLLINGGWAFRFLPGW</sequence>
<gene>
    <name evidence="3" type="ORF">CAG99_20820</name>
</gene>
<dbReference type="GO" id="GO:0016491">
    <property type="term" value="F:oxidoreductase activity"/>
    <property type="evidence" value="ECO:0007669"/>
    <property type="project" value="UniProtKB-KW"/>
</dbReference>
<evidence type="ECO:0000313" key="3">
    <source>
        <dbReference type="EMBL" id="ARQ70959.1"/>
    </source>
</evidence>
<keyword evidence="1" id="KW-0560">Oxidoreductase</keyword>
<name>A0A1W7D206_9ACTN</name>
<dbReference type="RefSeq" id="WP_086160797.1">
    <property type="nucleotide sequence ID" value="NZ_CP021121.1"/>
</dbReference>
<dbReference type="Pfam" id="PF03807">
    <property type="entry name" value="F420_oxidored"/>
    <property type="match status" value="1"/>
</dbReference>
<proteinExistence type="predicted"/>
<protein>
    <submittedName>
        <fullName evidence="3">GriS protein</fullName>
    </submittedName>
</protein>
<dbReference type="Proteomes" id="UP000194218">
    <property type="component" value="Chromosome"/>
</dbReference>
<evidence type="ECO:0000259" key="2">
    <source>
        <dbReference type="Pfam" id="PF03807"/>
    </source>
</evidence>
<dbReference type="PANTHER" id="PTHR14239">
    <property type="entry name" value="DUDULIN-RELATED"/>
    <property type="match status" value="1"/>
</dbReference>
<dbReference type="OrthoDB" id="5738121at2"/>